<keyword evidence="2" id="KW-1185">Reference proteome</keyword>
<comment type="caution">
    <text evidence="1">The sequence shown here is derived from an EMBL/GenBank/DDBJ whole genome shotgun (WGS) entry which is preliminary data.</text>
</comment>
<gene>
    <name evidence="1" type="ORF">GCM10022255_040790</name>
</gene>
<evidence type="ECO:0008006" key="3">
    <source>
        <dbReference type="Google" id="ProtNLM"/>
    </source>
</evidence>
<reference evidence="2" key="1">
    <citation type="journal article" date="2019" name="Int. J. Syst. Evol. Microbiol.">
        <title>The Global Catalogue of Microorganisms (GCM) 10K type strain sequencing project: providing services to taxonomists for standard genome sequencing and annotation.</title>
        <authorList>
            <consortium name="The Broad Institute Genomics Platform"/>
            <consortium name="The Broad Institute Genome Sequencing Center for Infectious Disease"/>
            <person name="Wu L."/>
            <person name="Ma J."/>
        </authorList>
    </citation>
    <scope>NUCLEOTIDE SEQUENCE [LARGE SCALE GENOMIC DNA]</scope>
    <source>
        <strain evidence="2">JCM 17441</strain>
    </source>
</reference>
<proteinExistence type="predicted"/>
<organism evidence="1 2">
    <name type="scientific">Dactylosporangium darangshiense</name>
    <dbReference type="NCBI Taxonomy" id="579108"/>
    <lineage>
        <taxon>Bacteria</taxon>
        <taxon>Bacillati</taxon>
        <taxon>Actinomycetota</taxon>
        <taxon>Actinomycetes</taxon>
        <taxon>Micromonosporales</taxon>
        <taxon>Micromonosporaceae</taxon>
        <taxon>Dactylosporangium</taxon>
    </lineage>
</organism>
<accession>A0ABP8D9S5</accession>
<sequence length="230" mass="25845">MCVGRGTGEAAGGIMVAVYELDVVSPDSLGRFVYRWYGPPDRSPVRDPDWPPDLSEPGGAVPEALVEWHRLAGRYTYPLSRDHVMLRPDGGRNGMVRFWEGADDWYSYDNGAFRSGVLDPEVIENDELPTGVSLSRFLVYAAVYEATYAPLHGLVLMNPAAEQLRGVKVRLRELDDGLWQWPDPDVRYYGDDDLLAHLGPDRVVIAGRHRDALGRFDGLAIDWDWDTRTL</sequence>
<protein>
    <recommendedName>
        <fullName evidence="3">DUF3179 domain-containing protein</fullName>
    </recommendedName>
</protein>
<dbReference type="Proteomes" id="UP001500620">
    <property type="component" value="Unassembled WGS sequence"/>
</dbReference>
<evidence type="ECO:0000313" key="2">
    <source>
        <dbReference type="Proteomes" id="UP001500620"/>
    </source>
</evidence>
<name>A0ABP8D9S5_9ACTN</name>
<evidence type="ECO:0000313" key="1">
    <source>
        <dbReference type="EMBL" id="GAA4250770.1"/>
    </source>
</evidence>
<dbReference type="EMBL" id="BAABAT010000010">
    <property type="protein sequence ID" value="GAA4250770.1"/>
    <property type="molecule type" value="Genomic_DNA"/>
</dbReference>